<gene>
    <name evidence="1" type="ORF">ANCCAN_06255</name>
</gene>
<dbReference type="AlphaFoldDB" id="A0A368GXE8"/>
<dbReference type="EMBL" id="JOJR01000058">
    <property type="protein sequence ID" value="RCN47690.1"/>
    <property type="molecule type" value="Genomic_DNA"/>
</dbReference>
<organism evidence="1 2">
    <name type="scientific">Ancylostoma caninum</name>
    <name type="common">Dog hookworm</name>
    <dbReference type="NCBI Taxonomy" id="29170"/>
    <lineage>
        <taxon>Eukaryota</taxon>
        <taxon>Metazoa</taxon>
        <taxon>Ecdysozoa</taxon>
        <taxon>Nematoda</taxon>
        <taxon>Chromadorea</taxon>
        <taxon>Rhabditida</taxon>
        <taxon>Rhabditina</taxon>
        <taxon>Rhabditomorpha</taxon>
        <taxon>Strongyloidea</taxon>
        <taxon>Ancylostomatidae</taxon>
        <taxon>Ancylostomatinae</taxon>
        <taxon>Ancylostoma</taxon>
    </lineage>
</organism>
<name>A0A368GXE8_ANCCA</name>
<comment type="caution">
    <text evidence="1">The sequence shown here is derived from an EMBL/GenBank/DDBJ whole genome shotgun (WGS) entry which is preliminary data.</text>
</comment>
<dbReference type="Proteomes" id="UP000252519">
    <property type="component" value="Unassembled WGS sequence"/>
</dbReference>
<proteinExistence type="predicted"/>
<accession>A0A368GXE8</accession>
<evidence type="ECO:0000313" key="2">
    <source>
        <dbReference type="Proteomes" id="UP000252519"/>
    </source>
</evidence>
<evidence type="ECO:0000313" key="1">
    <source>
        <dbReference type="EMBL" id="RCN47690.1"/>
    </source>
</evidence>
<protein>
    <submittedName>
        <fullName evidence="1">Uncharacterized protein</fullName>
    </submittedName>
</protein>
<keyword evidence="2" id="KW-1185">Reference proteome</keyword>
<sequence length="82" mass="9323">MSATSESSTVQLEVLNVIERIFQELHAFNELDTALGEEHEAESQDYATIQDEFPSIKERISGNISYYQFRHTTSRTATIAIL</sequence>
<reference evidence="1 2" key="1">
    <citation type="submission" date="2014-10" db="EMBL/GenBank/DDBJ databases">
        <title>Draft genome of the hookworm Ancylostoma caninum.</title>
        <authorList>
            <person name="Mitreva M."/>
        </authorList>
    </citation>
    <scope>NUCLEOTIDE SEQUENCE [LARGE SCALE GENOMIC DNA]</scope>
    <source>
        <strain evidence="1 2">Baltimore</strain>
    </source>
</reference>